<name>A0A822ZX10_NELNU</name>
<proteinExistence type="predicted"/>
<evidence type="ECO:0000313" key="1">
    <source>
        <dbReference type="EMBL" id="DAD46458.1"/>
    </source>
</evidence>
<accession>A0A822ZX10</accession>
<protein>
    <submittedName>
        <fullName evidence="1">Uncharacterized protein</fullName>
    </submittedName>
</protein>
<comment type="caution">
    <text evidence="1">The sequence shown here is derived from an EMBL/GenBank/DDBJ whole genome shotgun (WGS) entry which is preliminary data.</text>
</comment>
<reference evidence="1 2" key="1">
    <citation type="journal article" date="2020" name="Mol. Biol. Evol.">
        <title>Distinct Expression and Methylation Patterns for Genes with Different Fates following a Single Whole-Genome Duplication in Flowering Plants.</title>
        <authorList>
            <person name="Shi T."/>
            <person name="Rahmani R.S."/>
            <person name="Gugger P.F."/>
            <person name="Wang M."/>
            <person name="Li H."/>
            <person name="Zhang Y."/>
            <person name="Li Z."/>
            <person name="Wang Q."/>
            <person name="Van de Peer Y."/>
            <person name="Marchal K."/>
            <person name="Chen J."/>
        </authorList>
    </citation>
    <scope>NUCLEOTIDE SEQUENCE [LARGE SCALE GENOMIC DNA]</scope>
    <source>
        <tissue evidence="1">Leaf</tissue>
    </source>
</reference>
<dbReference type="AlphaFoldDB" id="A0A822ZX10"/>
<keyword evidence="2" id="KW-1185">Reference proteome</keyword>
<organism evidence="1 2">
    <name type="scientific">Nelumbo nucifera</name>
    <name type="common">Sacred lotus</name>
    <dbReference type="NCBI Taxonomy" id="4432"/>
    <lineage>
        <taxon>Eukaryota</taxon>
        <taxon>Viridiplantae</taxon>
        <taxon>Streptophyta</taxon>
        <taxon>Embryophyta</taxon>
        <taxon>Tracheophyta</taxon>
        <taxon>Spermatophyta</taxon>
        <taxon>Magnoliopsida</taxon>
        <taxon>Proteales</taxon>
        <taxon>Nelumbonaceae</taxon>
        <taxon>Nelumbo</taxon>
    </lineage>
</organism>
<dbReference type="Proteomes" id="UP000607653">
    <property type="component" value="Unassembled WGS sequence"/>
</dbReference>
<sequence length="58" mass="6873">MMANKELYSNLCWKISKRRESSSIDPWVYTIPSGIPTLNRWNMEDKHHQPNKGNLLDK</sequence>
<dbReference type="EMBL" id="DUZY01000008">
    <property type="protein sequence ID" value="DAD46458.1"/>
    <property type="molecule type" value="Genomic_DNA"/>
</dbReference>
<gene>
    <name evidence="1" type="ORF">HUJ06_016395</name>
</gene>
<evidence type="ECO:0000313" key="2">
    <source>
        <dbReference type="Proteomes" id="UP000607653"/>
    </source>
</evidence>